<proteinExistence type="predicted"/>
<dbReference type="Pfam" id="PF12682">
    <property type="entry name" value="Flavodoxin_4"/>
    <property type="match status" value="1"/>
</dbReference>
<evidence type="ECO:0000259" key="1">
    <source>
        <dbReference type="PROSITE" id="PS50902"/>
    </source>
</evidence>
<organism evidence="2 3">
    <name type="scientific">Methanimicrococcus hongohii</name>
    <dbReference type="NCBI Taxonomy" id="3028295"/>
    <lineage>
        <taxon>Archaea</taxon>
        <taxon>Methanobacteriati</taxon>
        <taxon>Methanobacteriota</taxon>
        <taxon>Stenosarchaea group</taxon>
        <taxon>Methanomicrobia</taxon>
        <taxon>Methanosarcinales</taxon>
        <taxon>Methanosarcinaceae</taxon>
        <taxon>Methanimicrococcus</taxon>
    </lineage>
</organism>
<dbReference type="InterPro" id="IPR008254">
    <property type="entry name" value="Flavodoxin/NO_synth"/>
</dbReference>
<dbReference type="InterPro" id="IPR029039">
    <property type="entry name" value="Flavoprotein-like_sf"/>
</dbReference>
<reference evidence="2 3" key="1">
    <citation type="submission" date="2023-07" db="EMBL/GenBank/DDBJ databases">
        <title>Closed genoem sequence of Methanomicrococcus sp. Hf6.</title>
        <authorList>
            <person name="Poehlein A."/>
            <person name="Protasov E."/>
            <person name="Platt K."/>
            <person name="Reeh H."/>
            <person name="Daniel R."/>
            <person name="Brune A."/>
        </authorList>
    </citation>
    <scope>NUCLEOTIDE SEQUENCE [LARGE SCALE GENOMIC DNA]</scope>
    <source>
        <strain evidence="2 3">Hf6</strain>
    </source>
</reference>
<evidence type="ECO:0000313" key="3">
    <source>
        <dbReference type="Proteomes" id="UP001302978"/>
    </source>
</evidence>
<dbReference type="Proteomes" id="UP001302978">
    <property type="component" value="Chromosome"/>
</dbReference>
<dbReference type="PANTHER" id="PTHR39201:SF1">
    <property type="entry name" value="FLAVODOXIN-LIKE DOMAIN-CONTAINING PROTEIN"/>
    <property type="match status" value="1"/>
</dbReference>
<dbReference type="GO" id="GO:0010181">
    <property type="term" value="F:FMN binding"/>
    <property type="evidence" value="ECO:0007669"/>
    <property type="project" value="InterPro"/>
</dbReference>
<feature type="domain" description="Flavodoxin-like" evidence="1">
    <location>
        <begin position="9"/>
        <end position="162"/>
    </location>
</feature>
<protein>
    <recommendedName>
        <fullName evidence="1">Flavodoxin-like domain-containing protein</fullName>
    </recommendedName>
</protein>
<gene>
    <name evidence="2" type="ORF">MmiHf6_08470</name>
</gene>
<dbReference type="PROSITE" id="PS50902">
    <property type="entry name" value="FLAVODOXIN_LIKE"/>
    <property type="match status" value="1"/>
</dbReference>
<dbReference type="PANTHER" id="PTHR39201">
    <property type="entry name" value="EXPORTED PROTEIN-RELATED"/>
    <property type="match status" value="1"/>
</dbReference>
<dbReference type="RefSeq" id="WP_316558564.1">
    <property type="nucleotide sequence ID" value="NZ_CP131059.1"/>
</dbReference>
<dbReference type="EMBL" id="CP131059">
    <property type="protein sequence ID" value="WNY23538.1"/>
    <property type="molecule type" value="Genomic_DNA"/>
</dbReference>
<dbReference type="Gene3D" id="3.40.50.360">
    <property type="match status" value="1"/>
</dbReference>
<dbReference type="GeneID" id="85195373"/>
<evidence type="ECO:0000313" key="2">
    <source>
        <dbReference type="EMBL" id="WNY23538.1"/>
    </source>
</evidence>
<accession>A0AA96V1W7</accession>
<name>A0AA96V1W7_9EURY</name>
<dbReference type="AlphaFoldDB" id="A0AA96V1W7"/>
<dbReference type="SUPFAM" id="SSF52218">
    <property type="entry name" value="Flavoproteins"/>
    <property type="match status" value="1"/>
</dbReference>
<dbReference type="KEGG" id="mehf:MmiHf6_08470"/>
<sequence>MDNKMDNKILIAYYSRSGKTKSVANIIQNIVNGTVVEIIPEEAYPTDYNTVVDQAKKEISSGFKPALKTKIDNINDYDIIFIGSPNWWSTIAPPITTFLSEYDLSGKTVVPFATHGGGGDGHMIPDLKALCPNSKVLESICIRDNDAEKSESKISDWLKKIGLAE</sequence>
<keyword evidence="3" id="KW-1185">Reference proteome</keyword>